<organism evidence="12">
    <name type="scientific">Hemiselmis andersenii</name>
    <name type="common">Cryptophyte alga</name>
    <dbReference type="NCBI Taxonomy" id="464988"/>
    <lineage>
        <taxon>Eukaryota</taxon>
        <taxon>Cryptophyceae</taxon>
        <taxon>Cryptomonadales</taxon>
        <taxon>Hemiselmidaceae</taxon>
        <taxon>Hemiselmis</taxon>
    </lineage>
</organism>
<gene>
    <name evidence="12" type="ORF">HAND00432_LOCUS12241</name>
    <name evidence="11" type="ORF">HAND1043_LOCUS3717</name>
</gene>
<dbReference type="GO" id="GO:0042147">
    <property type="term" value="P:retrograde transport, endosome to Golgi"/>
    <property type="evidence" value="ECO:0007669"/>
    <property type="project" value="InterPro"/>
</dbReference>
<dbReference type="PANTHER" id="PTHR11099">
    <property type="entry name" value="VACUOLAR SORTING PROTEIN 35"/>
    <property type="match status" value="1"/>
</dbReference>
<comment type="similarity">
    <text evidence="4 10">Belongs to the VPS35 family.</text>
</comment>
<dbReference type="FunFam" id="1.25.40.660:FF:000003">
    <property type="entry name" value="Vacuolar protein sorting-associated protein 35"/>
    <property type="match status" value="1"/>
</dbReference>
<evidence type="ECO:0000256" key="7">
    <source>
        <dbReference type="ARBA" id="ARBA00022927"/>
    </source>
</evidence>
<dbReference type="Gene3D" id="1.25.40.660">
    <property type="entry name" value="Vacuolar protein sorting-associated protein 35, helical subcomplex Vps35-C"/>
    <property type="match status" value="1"/>
</dbReference>
<dbReference type="EMBL" id="HBFK01006201">
    <property type="protein sequence ID" value="CAD8737225.1"/>
    <property type="molecule type" value="Transcribed_RNA"/>
</dbReference>
<dbReference type="InterPro" id="IPR042491">
    <property type="entry name" value="Vps35_C"/>
</dbReference>
<name>A0A6U2DVH1_HEMAN</name>
<comment type="subcellular location">
    <subcellularLocation>
        <location evidence="3">Cytoplasm</location>
    </subcellularLocation>
    <subcellularLocation>
        <location evidence="2">Golgi apparatus membrane</location>
    </subcellularLocation>
    <subcellularLocation>
        <location evidence="1">Membrane</location>
        <topology evidence="1">Peripheral membrane protein</topology>
    </subcellularLocation>
</comment>
<keyword evidence="8" id="KW-0333">Golgi apparatus</keyword>
<evidence type="ECO:0000256" key="1">
    <source>
        <dbReference type="ARBA" id="ARBA00004170"/>
    </source>
</evidence>
<dbReference type="GO" id="GO:0030906">
    <property type="term" value="C:retromer, cargo-selective complex"/>
    <property type="evidence" value="ECO:0007669"/>
    <property type="project" value="InterPro"/>
</dbReference>
<dbReference type="PANTHER" id="PTHR11099:SF0">
    <property type="entry name" value="VACUOLAR PROTEIN SORTING-ASSOCIATED PROTEIN 35"/>
    <property type="match status" value="1"/>
</dbReference>
<dbReference type="AlphaFoldDB" id="A0A6U2DVH1"/>
<dbReference type="GO" id="GO:0005829">
    <property type="term" value="C:cytosol"/>
    <property type="evidence" value="ECO:0007669"/>
    <property type="project" value="GOC"/>
</dbReference>
<dbReference type="InterPro" id="IPR005378">
    <property type="entry name" value="Vps35"/>
</dbReference>
<evidence type="ECO:0000256" key="6">
    <source>
        <dbReference type="ARBA" id="ARBA00022490"/>
    </source>
</evidence>
<evidence type="ECO:0000256" key="3">
    <source>
        <dbReference type="ARBA" id="ARBA00004496"/>
    </source>
</evidence>
<evidence type="ECO:0000256" key="9">
    <source>
        <dbReference type="ARBA" id="ARBA00023136"/>
    </source>
</evidence>
<evidence type="ECO:0000313" key="12">
    <source>
        <dbReference type="EMBL" id="CAD8957702.1"/>
    </source>
</evidence>
<keyword evidence="6" id="KW-0963">Cytoplasm</keyword>
<evidence type="ECO:0000256" key="10">
    <source>
        <dbReference type="PIRNR" id="PIRNR009375"/>
    </source>
</evidence>
<proteinExistence type="inferred from homology"/>
<dbReference type="EMBL" id="HBFX01020115">
    <property type="protein sequence ID" value="CAD8957702.1"/>
    <property type="molecule type" value="Transcribed_RNA"/>
</dbReference>
<dbReference type="GO" id="GO:0000139">
    <property type="term" value="C:Golgi membrane"/>
    <property type="evidence" value="ECO:0007669"/>
    <property type="project" value="UniProtKB-SubCell"/>
</dbReference>
<evidence type="ECO:0000256" key="5">
    <source>
        <dbReference type="ARBA" id="ARBA00022448"/>
    </source>
</evidence>
<evidence type="ECO:0000256" key="2">
    <source>
        <dbReference type="ARBA" id="ARBA00004394"/>
    </source>
</evidence>
<protein>
    <recommendedName>
        <fullName evidence="10">Vacuolar protein sorting-associated protein 35</fullName>
    </recommendedName>
</protein>
<reference evidence="12" key="1">
    <citation type="submission" date="2021-01" db="EMBL/GenBank/DDBJ databases">
        <authorList>
            <person name="Corre E."/>
            <person name="Pelletier E."/>
            <person name="Niang G."/>
            <person name="Scheremetjew M."/>
            <person name="Finn R."/>
            <person name="Kale V."/>
            <person name="Holt S."/>
            <person name="Cochrane G."/>
            <person name="Meng A."/>
            <person name="Brown T."/>
            <person name="Cohen L."/>
        </authorList>
    </citation>
    <scope>NUCLEOTIDE SEQUENCE</scope>
    <source>
        <strain evidence="11">CCMP441</strain>
        <strain evidence="12">CCMP644</strain>
    </source>
</reference>
<evidence type="ECO:0000256" key="4">
    <source>
        <dbReference type="ARBA" id="ARBA00006536"/>
    </source>
</evidence>
<keyword evidence="5 10" id="KW-0813">Transport</keyword>
<evidence type="ECO:0000256" key="8">
    <source>
        <dbReference type="ARBA" id="ARBA00023034"/>
    </source>
</evidence>
<sequence length="784" mass="88429">MSTAVEGLSPEEQQEKWLEEGKAVTKQQAFLMKRALDNGNLRDGLKYASNMLCELRTGLLSPKNFYELYIMIADEMRHLEQYFYEEWKRGRRMVELYELVQHAGNIVPRLFLLISVGSVYVRSKEVSARDILKDLVEMCRGVQHPMRGLFLRNYLLHCARDKLPDVGSDFGDNVADSVDFLMLNFSEMNKLWVRMQHQGPVRDRERREKERLDLRILVGTNLVRLSNLEGVDCDMYKAMVLPRILEQVINCKDQIAQQYLMECIIQVFPDEYHLRTLDEILDGCGQLQSGVDVKAVLIALMNRLALFAKNEPGSIPPDVNMLDIFHSHVTRMAASVDLAGILDLQVALLNFAMGFAPEKLDYVDQILQVCGEQLAASGSPRVDGAAERAVVSLLKTPLISHGNALTIILLEHYAPLINYLPFSSRKEVALLAARMMSKGSAPMTTPEEVDALLSFVQPLVKDVAEDEGEREELDDEDLEAEQSVISCIIHRMANEDTGVLFQMYVVARKHFGQGGGRRIAHTLPPLVFRSLQLALAIKNLERQEQEVAVSSKKLFGFSLETVKGLAGSEPNKALRLYLQGAQAANDCEEDKIAYEFLSQAFILYEDEVSDSKVQMELIPIFIGTLCNLTHLDIEDYDTLITNTTKHAARLLKKPDQCRAIYQCSHLFWNDKIKDADGKPFQDGKKVLDCLQRSLKIADVCMQSGPHVSLFVEILNQYLHYFDAGNDKVTIKYLQGLVDLITEHLANLDASPESLAVKAHYASTLAHMKAKKEGDEAEKFAELNI</sequence>
<dbReference type="Pfam" id="PF03635">
    <property type="entry name" value="Vps35"/>
    <property type="match status" value="1"/>
</dbReference>
<comment type="function">
    <text evidence="10">Plays a role in vesicular protein sorting.</text>
</comment>
<dbReference type="GO" id="GO:0005770">
    <property type="term" value="C:late endosome"/>
    <property type="evidence" value="ECO:0007669"/>
    <property type="project" value="TreeGrafter"/>
</dbReference>
<keyword evidence="9" id="KW-0472">Membrane</keyword>
<dbReference type="PIRSF" id="PIRSF009375">
    <property type="entry name" value="Retromer_Vps35"/>
    <property type="match status" value="1"/>
</dbReference>
<accession>A0A6U2DVH1</accession>
<keyword evidence="7 10" id="KW-0653">Protein transport</keyword>
<evidence type="ECO:0000313" key="11">
    <source>
        <dbReference type="EMBL" id="CAD8737225.1"/>
    </source>
</evidence>
<dbReference type="GO" id="GO:0006886">
    <property type="term" value="P:intracellular protein transport"/>
    <property type="evidence" value="ECO:0007669"/>
    <property type="project" value="TreeGrafter"/>
</dbReference>